<comment type="subunit">
    <text evidence="10">Part of the signal recognition particle protein translocation system, which is composed of SRP and FtsY. SRP is a ribonucleoprotein composed of Ffh and a 4.5S RNA molecule.</text>
</comment>
<gene>
    <name evidence="10" type="primary">ftsY</name>
    <name evidence="13" type="ORF">SAMN06295905_3369</name>
</gene>
<dbReference type="InterPro" id="IPR027417">
    <property type="entry name" value="P-loop_NTPase"/>
</dbReference>
<dbReference type="SMART" id="SM00962">
    <property type="entry name" value="SRP54"/>
    <property type="match status" value="1"/>
</dbReference>
<keyword evidence="5 10" id="KW-0378">Hydrolase</keyword>
<feature type="region of interest" description="Disordered" evidence="11">
    <location>
        <begin position="1"/>
        <end position="93"/>
    </location>
</feature>
<dbReference type="Pfam" id="PF02881">
    <property type="entry name" value="SRP54_N"/>
    <property type="match status" value="1"/>
</dbReference>
<accession>A0A1Y6G7A9</accession>
<evidence type="ECO:0000313" key="14">
    <source>
        <dbReference type="Proteomes" id="UP000194474"/>
    </source>
</evidence>
<feature type="binding site" evidence="10">
    <location>
        <begin position="374"/>
        <end position="377"/>
    </location>
    <ligand>
        <name>GTP</name>
        <dbReference type="ChEBI" id="CHEBI:37565"/>
    </ligand>
</feature>
<dbReference type="SUPFAM" id="SSF52540">
    <property type="entry name" value="P-loop containing nucleoside triphosphate hydrolases"/>
    <property type="match status" value="1"/>
</dbReference>
<evidence type="ECO:0000256" key="3">
    <source>
        <dbReference type="ARBA" id="ARBA00022490"/>
    </source>
</evidence>
<dbReference type="AlphaFoldDB" id="A0A1Y6G7A9"/>
<dbReference type="GO" id="GO:0005737">
    <property type="term" value="C:cytoplasm"/>
    <property type="evidence" value="ECO:0007669"/>
    <property type="project" value="UniProtKB-SubCell"/>
</dbReference>
<dbReference type="NCBIfam" id="TIGR00064">
    <property type="entry name" value="ftsY"/>
    <property type="match status" value="1"/>
</dbReference>
<dbReference type="Gene3D" id="1.20.120.140">
    <property type="entry name" value="Signal recognition particle SRP54, nucleotide-binding domain"/>
    <property type="match status" value="1"/>
</dbReference>
<dbReference type="Proteomes" id="UP000194474">
    <property type="component" value="Unassembled WGS sequence"/>
</dbReference>
<dbReference type="SMART" id="SM00382">
    <property type="entry name" value="AAA"/>
    <property type="match status" value="1"/>
</dbReference>
<keyword evidence="14" id="KW-1185">Reference proteome</keyword>
<evidence type="ECO:0000256" key="10">
    <source>
        <dbReference type="HAMAP-Rule" id="MF_00920"/>
    </source>
</evidence>
<dbReference type="PANTHER" id="PTHR43134">
    <property type="entry name" value="SIGNAL RECOGNITION PARTICLE RECEPTOR SUBUNIT ALPHA"/>
    <property type="match status" value="1"/>
</dbReference>
<dbReference type="InterPro" id="IPR003593">
    <property type="entry name" value="AAA+_ATPase"/>
</dbReference>
<dbReference type="GO" id="GO:0003924">
    <property type="term" value="F:GTPase activity"/>
    <property type="evidence" value="ECO:0007669"/>
    <property type="project" value="UniProtKB-UniRule"/>
</dbReference>
<dbReference type="PANTHER" id="PTHR43134:SF1">
    <property type="entry name" value="SIGNAL RECOGNITION PARTICLE RECEPTOR SUBUNIT ALPHA"/>
    <property type="match status" value="1"/>
</dbReference>
<evidence type="ECO:0000256" key="8">
    <source>
        <dbReference type="ARBA" id="ARBA00023170"/>
    </source>
</evidence>
<dbReference type="GO" id="GO:0005886">
    <property type="term" value="C:plasma membrane"/>
    <property type="evidence" value="ECO:0007669"/>
    <property type="project" value="UniProtKB-SubCell"/>
</dbReference>
<keyword evidence="7 10" id="KW-0472">Membrane</keyword>
<dbReference type="InterPro" id="IPR004390">
    <property type="entry name" value="SR_rcpt_FtsY"/>
</dbReference>
<dbReference type="FunFam" id="3.40.50.300:FF:000053">
    <property type="entry name" value="Signal recognition particle receptor FtsY"/>
    <property type="match status" value="1"/>
</dbReference>
<keyword evidence="6 10" id="KW-0342">GTP-binding</keyword>
<feature type="domain" description="SRP54-type proteins GTP-binding" evidence="12">
    <location>
        <begin position="395"/>
        <end position="408"/>
    </location>
</feature>
<proteinExistence type="inferred from homology"/>
<evidence type="ECO:0000256" key="2">
    <source>
        <dbReference type="ARBA" id="ARBA00022475"/>
    </source>
</evidence>
<comment type="function">
    <text evidence="10">Involved in targeting and insertion of nascent membrane proteins into the cytoplasmic membrane. Acts as a receptor for the complex formed by the signal recognition particle (SRP) and the ribosome-nascent chain (RNC). Interaction with SRP-RNC leads to the transfer of the RNC complex to the Sec translocase for insertion into the membrane, the hydrolysis of GTP by both Ffh and FtsY, and the dissociation of the SRP-FtsY complex into the individual components.</text>
</comment>
<dbReference type="PRINTS" id="PR01217">
    <property type="entry name" value="PRICHEXTENSN"/>
</dbReference>
<dbReference type="OrthoDB" id="9804720at2"/>
<evidence type="ECO:0000313" key="13">
    <source>
        <dbReference type="EMBL" id="SMQ86072.1"/>
    </source>
</evidence>
<dbReference type="GO" id="GO:0006614">
    <property type="term" value="P:SRP-dependent cotranslational protein targeting to membrane"/>
    <property type="evidence" value="ECO:0007669"/>
    <property type="project" value="InterPro"/>
</dbReference>
<dbReference type="Pfam" id="PF00448">
    <property type="entry name" value="SRP54"/>
    <property type="match status" value="1"/>
</dbReference>
<evidence type="ECO:0000259" key="12">
    <source>
        <dbReference type="PROSITE" id="PS00300"/>
    </source>
</evidence>
<evidence type="ECO:0000256" key="7">
    <source>
        <dbReference type="ARBA" id="ARBA00023136"/>
    </source>
</evidence>
<evidence type="ECO:0000256" key="9">
    <source>
        <dbReference type="ARBA" id="ARBA00048027"/>
    </source>
</evidence>
<keyword evidence="2 10" id="KW-1003">Cell membrane</keyword>
<evidence type="ECO:0000256" key="11">
    <source>
        <dbReference type="SAM" id="MobiDB-lite"/>
    </source>
</evidence>
<feature type="compositionally biased region" description="Pro residues" evidence="11">
    <location>
        <begin position="18"/>
        <end position="44"/>
    </location>
</feature>
<dbReference type="InterPro" id="IPR042101">
    <property type="entry name" value="SRP54_N_sf"/>
</dbReference>
<feature type="compositionally biased region" description="Pro residues" evidence="11">
    <location>
        <begin position="63"/>
        <end position="89"/>
    </location>
</feature>
<keyword evidence="8 10" id="KW-0675">Receptor</keyword>
<dbReference type="InterPro" id="IPR036225">
    <property type="entry name" value="SRP/SRP_N"/>
</dbReference>
<feature type="binding site" evidence="10">
    <location>
        <begin position="228"/>
        <end position="235"/>
    </location>
    <ligand>
        <name>GTP</name>
        <dbReference type="ChEBI" id="CHEBI:37565"/>
    </ligand>
</feature>
<protein>
    <recommendedName>
        <fullName evidence="10">Signal recognition particle receptor FtsY</fullName>
        <shortName evidence="10">SRP receptor</shortName>
        <ecNumber evidence="10">3.6.5.4</ecNumber>
    </recommendedName>
</protein>
<dbReference type="GO" id="GO:0005525">
    <property type="term" value="F:GTP binding"/>
    <property type="evidence" value="ECO:0007669"/>
    <property type="project" value="UniProtKB-UniRule"/>
</dbReference>
<dbReference type="Gene3D" id="3.40.50.300">
    <property type="entry name" value="P-loop containing nucleotide triphosphate hydrolases"/>
    <property type="match status" value="1"/>
</dbReference>
<dbReference type="SUPFAM" id="SSF47364">
    <property type="entry name" value="Domain of the SRP/SRP receptor G-proteins"/>
    <property type="match status" value="1"/>
</dbReference>
<dbReference type="RefSeq" id="WP_086471687.1">
    <property type="nucleotide sequence ID" value="NZ_FXWK01000002.1"/>
</dbReference>
<dbReference type="InterPro" id="IPR000897">
    <property type="entry name" value="SRP54_GTPase_dom"/>
</dbReference>
<dbReference type="EC" id="3.6.5.4" evidence="10"/>
<sequence>MTEKKPGFFQRLFGLEPAPSPAPPETRPIDPVTPAPQPVPPAPEPEPETVPETPITPDAIPSIPEPEPEPQTAPPTEPEVLPPPGPPETTPDYVEDIEDRAAAARDSMPIIPAPETAAPQQGWFQRLASGLRRSSDNLTTSITSVFTKRKLDAATLDELEDVLIQADLGIETAMAITDTLRRDRFDKDVSGEDVRAVLADEVEKVLGPVTRPLTIDTAKKPFIILMIGVNGSGKTTTIGKLAQKFAAEGKSVMLAAGDTFRAAAIEQLQVWGQRTGAPVISRPAGADASGLAYDAVTQAKAEGRDVLIIDTAGRLQNRDELMNELEKVIRVIKKVEPEAPHATLLTLDATTGQNALKQVEIFGQRAGVTGLVMTKLDGTARGGILVAIARKFGLPVHFIGVGEGVNDLEPFKARDFARAIAGQD</sequence>
<keyword evidence="3 10" id="KW-0963">Cytoplasm</keyword>
<keyword evidence="4 10" id="KW-0547">Nucleotide-binding</keyword>
<dbReference type="GO" id="GO:0005047">
    <property type="term" value="F:signal recognition particle binding"/>
    <property type="evidence" value="ECO:0007669"/>
    <property type="project" value="TreeGrafter"/>
</dbReference>
<dbReference type="PROSITE" id="PS00300">
    <property type="entry name" value="SRP54"/>
    <property type="match status" value="1"/>
</dbReference>
<reference evidence="14" key="1">
    <citation type="submission" date="2017-04" db="EMBL/GenBank/DDBJ databases">
        <authorList>
            <person name="Varghese N."/>
            <person name="Submissions S."/>
        </authorList>
    </citation>
    <scope>NUCLEOTIDE SEQUENCE [LARGE SCALE GENOMIC DNA]</scope>
</reference>
<evidence type="ECO:0000256" key="1">
    <source>
        <dbReference type="ARBA" id="ARBA00004515"/>
    </source>
</evidence>
<dbReference type="InterPro" id="IPR013822">
    <property type="entry name" value="Signal_recog_particl_SRP54_hlx"/>
</dbReference>
<feature type="binding site" evidence="10">
    <location>
        <begin position="310"/>
        <end position="314"/>
    </location>
    <ligand>
        <name>GTP</name>
        <dbReference type="ChEBI" id="CHEBI:37565"/>
    </ligand>
</feature>
<comment type="similarity">
    <text evidence="10">Belongs to the GTP-binding SRP family. FtsY subfamily.</text>
</comment>
<comment type="catalytic activity">
    <reaction evidence="9 10">
        <text>GTP + H2O = GDP + phosphate + H(+)</text>
        <dbReference type="Rhea" id="RHEA:19669"/>
        <dbReference type="ChEBI" id="CHEBI:15377"/>
        <dbReference type="ChEBI" id="CHEBI:15378"/>
        <dbReference type="ChEBI" id="CHEBI:37565"/>
        <dbReference type="ChEBI" id="CHEBI:43474"/>
        <dbReference type="ChEBI" id="CHEBI:58189"/>
        <dbReference type="EC" id="3.6.5.4"/>
    </reaction>
</comment>
<organism evidence="13 14">
    <name type="scientific">Devosia lucknowensis</name>
    <dbReference type="NCBI Taxonomy" id="1096929"/>
    <lineage>
        <taxon>Bacteria</taxon>
        <taxon>Pseudomonadati</taxon>
        <taxon>Pseudomonadota</taxon>
        <taxon>Alphaproteobacteria</taxon>
        <taxon>Hyphomicrobiales</taxon>
        <taxon>Devosiaceae</taxon>
        <taxon>Devosia</taxon>
    </lineage>
</organism>
<name>A0A1Y6G7A9_9HYPH</name>
<dbReference type="EMBL" id="FXWK01000002">
    <property type="protein sequence ID" value="SMQ86072.1"/>
    <property type="molecule type" value="Genomic_DNA"/>
</dbReference>
<evidence type="ECO:0000256" key="4">
    <source>
        <dbReference type="ARBA" id="ARBA00022741"/>
    </source>
</evidence>
<evidence type="ECO:0000256" key="5">
    <source>
        <dbReference type="ARBA" id="ARBA00022801"/>
    </source>
</evidence>
<dbReference type="SMART" id="SM00963">
    <property type="entry name" value="SRP54_N"/>
    <property type="match status" value="1"/>
</dbReference>
<dbReference type="HAMAP" id="MF_00920">
    <property type="entry name" value="FtsY"/>
    <property type="match status" value="1"/>
</dbReference>
<evidence type="ECO:0000256" key="6">
    <source>
        <dbReference type="ARBA" id="ARBA00023134"/>
    </source>
</evidence>
<dbReference type="CDD" id="cd17874">
    <property type="entry name" value="FtsY"/>
    <property type="match status" value="1"/>
</dbReference>
<comment type="subcellular location">
    <subcellularLocation>
        <location evidence="1">Cell inner membrane</location>
        <topology evidence="1">Peripheral membrane protein</topology>
        <orientation evidence="1">Cytoplasmic side</orientation>
    </subcellularLocation>
    <subcellularLocation>
        <location evidence="10">Cell membrane</location>
        <topology evidence="10">Peripheral membrane protein</topology>
        <orientation evidence="10">Cytoplasmic side</orientation>
    </subcellularLocation>
    <subcellularLocation>
        <location evidence="10">Cytoplasm</location>
    </subcellularLocation>
</comment>